<name>A0ABQ7HZB5_9MICR</name>
<comment type="caution">
    <text evidence="1">The sequence shown here is derived from an EMBL/GenBank/DDBJ whole genome shotgun (WGS) entry which is preliminary data.</text>
</comment>
<organism evidence="1 2">
    <name type="scientific">Astathelohania contejeani</name>
    <dbReference type="NCBI Taxonomy" id="164912"/>
    <lineage>
        <taxon>Eukaryota</taxon>
        <taxon>Fungi</taxon>
        <taxon>Fungi incertae sedis</taxon>
        <taxon>Microsporidia</taxon>
        <taxon>Astathelohaniidae</taxon>
        <taxon>Astathelohania</taxon>
    </lineage>
</organism>
<protein>
    <submittedName>
        <fullName evidence="1">Uncharacterized protein</fullName>
    </submittedName>
</protein>
<evidence type="ECO:0000313" key="2">
    <source>
        <dbReference type="Proteomes" id="UP001516464"/>
    </source>
</evidence>
<sequence length="101" mass="12095">MEDKKPETKKPYNEKDTIREFLNSENGVVFLIDKARETKTYNMQEQDIETIIDNLIDYYVTWLGNCKGKKAVNMTKYDFMCEIEKYCSEPDIKGMFNFLFY</sequence>
<gene>
    <name evidence="1" type="ORF">TCON_1247</name>
</gene>
<dbReference type="Proteomes" id="UP001516464">
    <property type="component" value="Unassembled WGS sequence"/>
</dbReference>
<proteinExistence type="predicted"/>
<reference evidence="1 2" key="1">
    <citation type="submission" date="2019-01" db="EMBL/GenBank/DDBJ databases">
        <title>Genomes sequencing and comparative genomics of infectious freshwater microsporidia, Cucumispora dikerogammari and Thelohania contejeani.</title>
        <authorList>
            <person name="Cormier A."/>
            <person name="Giraud I."/>
            <person name="Wattier R."/>
            <person name="Teixeira M."/>
            <person name="Grandjean F."/>
            <person name="Rigaud T."/>
            <person name="Cordaux R."/>
        </authorList>
    </citation>
    <scope>NUCLEOTIDE SEQUENCE [LARGE SCALE GENOMIC DNA]</scope>
    <source>
        <strain evidence="1">T1</strain>
        <tissue evidence="1">Spores</tissue>
    </source>
</reference>
<keyword evidence="2" id="KW-1185">Reference proteome</keyword>
<accession>A0ABQ7HZB5</accession>
<evidence type="ECO:0000313" key="1">
    <source>
        <dbReference type="EMBL" id="KAF7683548.1"/>
    </source>
</evidence>
<dbReference type="EMBL" id="SBIQ01000075">
    <property type="protein sequence ID" value="KAF7683548.1"/>
    <property type="molecule type" value="Genomic_DNA"/>
</dbReference>